<dbReference type="InParanoid" id="A0A0Q3IIP9"/>
<feature type="compositionally biased region" description="Low complexity" evidence="1">
    <location>
        <begin position="149"/>
        <end position="171"/>
    </location>
</feature>
<dbReference type="EnsemblPlants" id="KQJ86080">
    <property type="protein sequence ID" value="KQJ86080"/>
    <property type="gene ID" value="BRADI_4g03166v3"/>
</dbReference>
<evidence type="ECO:0000256" key="1">
    <source>
        <dbReference type="SAM" id="MobiDB-lite"/>
    </source>
</evidence>
<feature type="region of interest" description="Disordered" evidence="1">
    <location>
        <begin position="66"/>
        <end position="227"/>
    </location>
</feature>
<dbReference type="Gramene" id="KQJ86080">
    <property type="protein sequence ID" value="KQJ86080"/>
    <property type="gene ID" value="BRADI_4g03166v3"/>
</dbReference>
<dbReference type="EMBL" id="CM000883">
    <property type="protein sequence ID" value="KQJ86080.1"/>
    <property type="molecule type" value="Genomic_DNA"/>
</dbReference>
<feature type="compositionally biased region" description="Basic and acidic residues" evidence="1">
    <location>
        <begin position="187"/>
        <end position="227"/>
    </location>
</feature>
<reference evidence="2 3" key="1">
    <citation type="journal article" date="2010" name="Nature">
        <title>Genome sequencing and analysis of the model grass Brachypodium distachyon.</title>
        <authorList>
            <consortium name="International Brachypodium Initiative"/>
        </authorList>
    </citation>
    <scope>NUCLEOTIDE SEQUENCE [LARGE SCALE GENOMIC DNA]</scope>
    <source>
        <strain evidence="2 3">Bd21</strain>
    </source>
</reference>
<evidence type="ECO:0000313" key="4">
    <source>
        <dbReference type="Proteomes" id="UP000008810"/>
    </source>
</evidence>
<keyword evidence="4" id="KW-1185">Reference proteome</keyword>
<proteinExistence type="predicted"/>
<evidence type="ECO:0000313" key="2">
    <source>
        <dbReference type="EMBL" id="KQJ86080.1"/>
    </source>
</evidence>
<evidence type="ECO:0000313" key="3">
    <source>
        <dbReference type="EnsemblPlants" id="KQJ86080"/>
    </source>
</evidence>
<protein>
    <submittedName>
        <fullName evidence="2 3">Uncharacterized protein</fullName>
    </submittedName>
</protein>
<gene>
    <name evidence="2" type="ORF">BRADI_4g03166v3</name>
</gene>
<dbReference type="AlphaFoldDB" id="A0A0Q3IIP9"/>
<dbReference type="Proteomes" id="UP000008810">
    <property type="component" value="Chromosome 4"/>
</dbReference>
<reference evidence="3" key="3">
    <citation type="submission" date="2018-08" db="UniProtKB">
        <authorList>
            <consortium name="EnsemblPlants"/>
        </authorList>
    </citation>
    <scope>IDENTIFICATION</scope>
    <source>
        <strain evidence="3">cv. Bd21</strain>
    </source>
</reference>
<reference evidence="2" key="2">
    <citation type="submission" date="2017-06" db="EMBL/GenBank/DDBJ databases">
        <title>WGS assembly of Brachypodium distachyon.</title>
        <authorList>
            <consortium name="The International Brachypodium Initiative"/>
            <person name="Lucas S."/>
            <person name="Harmon-Smith M."/>
            <person name="Lail K."/>
            <person name="Tice H."/>
            <person name="Grimwood J."/>
            <person name="Bruce D."/>
            <person name="Barry K."/>
            <person name="Shu S."/>
            <person name="Lindquist E."/>
            <person name="Wang M."/>
            <person name="Pitluck S."/>
            <person name="Vogel J.P."/>
            <person name="Garvin D.F."/>
            <person name="Mockler T.C."/>
            <person name="Schmutz J."/>
            <person name="Rokhsar D."/>
            <person name="Bevan M.W."/>
        </authorList>
    </citation>
    <scope>NUCLEOTIDE SEQUENCE</scope>
    <source>
        <strain evidence="2">Bd21</strain>
    </source>
</reference>
<organism evidence="2">
    <name type="scientific">Brachypodium distachyon</name>
    <name type="common">Purple false brome</name>
    <name type="synonym">Trachynia distachya</name>
    <dbReference type="NCBI Taxonomy" id="15368"/>
    <lineage>
        <taxon>Eukaryota</taxon>
        <taxon>Viridiplantae</taxon>
        <taxon>Streptophyta</taxon>
        <taxon>Embryophyta</taxon>
        <taxon>Tracheophyta</taxon>
        <taxon>Spermatophyta</taxon>
        <taxon>Magnoliopsida</taxon>
        <taxon>Liliopsida</taxon>
        <taxon>Poales</taxon>
        <taxon>Poaceae</taxon>
        <taxon>BOP clade</taxon>
        <taxon>Pooideae</taxon>
        <taxon>Stipodae</taxon>
        <taxon>Brachypodieae</taxon>
        <taxon>Brachypodium</taxon>
    </lineage>
</organism>
<sequence>MAGQHTAALLCSAAEDMEGDAELPRPRRWPCGLLDLARPRTAAIGVIFPVSGPICFLTDSRTSLPEPRALSRRQEPKSHPPVSLAARRAPASDVLRPRCSSRRSPVSPTAAGPRDAPLCDRRPRQPLQRTASPSLVDSGRATSPPPPCAALARRPASLTPSCCVRRPLRSPSSPPSQPVAPSCALLVREEEKRGEKKREGMEGENGWRRERRGESMTGRLEKKIEVR</sequence>
<accession>A0A0Q3IIP9</accession>
<name>A0A0Q3IIP9_BRADI</name>